<keyword evidence="6" id="KW-0808">Transferase</keyword>
<dbReference type="InterPro" id="IPR002792">
    <property type="entry name" value="TRAM_dom"/>
</dbReference>
<dbReference type="SFLD" id="SFLDS00029">
    <property type="entry name" value="Radical_SAM"/>
    <property type="match status" value="1"/>
</dbReference>
<dbReference type="SUPFAM" id="SSF102114">
    <property type="entry name" value="Radical SAM enzymes"/>
    <property type="match status" value="1"/>
</dbReference>
<dbReference type="PANTHER" id="PTHR43837:SF1">
    <property type="entry name" value="RIBOSOMAL PROTEIN US12 METHYLTHIOTRANSFERASE RIMO"/>
    <property type="match status" value="1"/>
</dbReference>
<evidence type="ECO:0000256" key="3">
    <source>
        <dbReference type="ARBA" id="ARBA00013273"/>
    </source>
</evidence>
<dbReference type="PROSITE" id="PS50926">
    <property type="entry name" value="TRAM"/>
    <property type="match status" value="1"/>
</dbReference>
<keyword evidence="11" id="KW-0411">Iron-sulfur</keyword>
<dbReference type="SFLD" id="SFLDG01061">
    <property type="entry name" value="methylthiotransferase"/>
    <property type="match status" value="1"/>
</dbReference>
<dbReference type="InterPro" id="IPR020612">
    <property type="entry name" value="Methylthiotransferase_CS"/>
</dbReference>
<feature type="domain" description="TRAM" evidence="16">
    <location>
        <begin position="376"/>
        <end position="437"/>
    </location>
</feature>
<feature type="domain" description="Radical SAM core" evidence="18">
    <location>
        <begin position="142"/>
        <end position="373"/>
    </location>
</feature>
<evidence type="ECO:0000256" key="10">
    <source>
        <dbReference type="ARBA" id="ARBA00023004"/>
    </source>
</evidence>
<dbReference type="STRING" id="1319815.HMPREF0202_00738"/>
<dbReference type="GO" id="GO:0035599">
    <property type="term" value="F:aspartic acid methylthiotransferase activity"/>
    <property type="evidence" value="ECO:0007669"/>
    <property type="project" value="TreeGrafter"/>
</dbReference>
<comment type="function">
    <text evidence="2">Catalyzes the methylthiolation of N6-threonylcarbamoyladenosine (t(6)A), leading to the formation of 2-methylthio-N6-threonylcarbamoyladenosine (ms(2)t(6)A) at position 37 in tRNAs that read codons beginning with adenine.</text>
</comment>
<dbReference type="EC" id="2.8.4.5" evidence="3"/>
<evidence type="ECO:0000256" key="7">
    <source>
        <dbReference type="ARBA" id="ARBA00022691"/>
    </source>
</evidence>
<dbReference type="Pfam" id="PF00919">
    <property type="entry name" value="UPF0004"/>
    <property type="match status" value="1"/>
</dbReference>
<comment type="cofactor">
    <cofactor evidence="1">
        <name>[4Fe-4S] cluster</name>
        <dbReference type="ChEBI" id="CHEBI:49883"/>
    </cofactor>
</comment>
<keyword evidence="8" id="KW-0819">tRNA processing</keyword>
<feature type="domain" description="MTTase N-terminal" evidence="17">
    <location>
        <begin position="6"/>
        <end position="118"/>
    </location>
</feature>
<evidence type="ECO:0000313" key="19">
    <source>
        <dbReference type="EMBL" id="ERT69376.1"/>
    </source>
</evidence>
<evidence type="ECO:0000256" key="15">
    <source>
        <dbReference type="ARBA" id="ARBA00069898"/>
    </source>
</evidence>
<dbReference type="InterPro" id="IPR005839">
    <property type="entry name" value="Methylthiotransferase"/>
</dbReference>
<dbReference type="AlphaFoldDB" id="U7VCZ9"/>
<dbReference type="InterPro" id="IPR007197">
    <property type="entry name" value="rSAM"/>
</dbReference>
<evidence type="ECO:0000256" key="13">
    <source>
        <dbReference type="ARBA" id="ARBA00051661"/>
    </source>
</evidence>
<dbReference type="PROSITE" id="PS51449">
    <property type="entry name" value="MTTASE_N"/>
    <property type="match status" value="1"/>
</dbReference>
<dbReference type="FunFam" id="3.40.50.12160:FF:000004">
    <property type="entry name" value="Threonylcarbamoyladenosine tRNA methylthiotransferase MtaB"/>
    <property type="match status" value="1"/>
</dbReference>
<evidence type="ECO:0000256" key="2">
    <source>
        <dbReference type="ARBA" id="ARBA00002399"/>
    </source>
</evidence>
<evidence type="ECO:0000256" key="1">
    <source>
        <dbReference type="ARBA" id="ARBA00001966"/>
    </source>
</evidence>
<sequence>MNFNNKKVAFYTLGCKVNQYESESIKNQLIKIGYEEENFENKSDIYIVNSCTVTSIADKKTRNVLRRAKKMNPESIVIVTGCYAQTNSKELLEIEEIDFVVGNSNKSGLVDFIQDIENKKSKVLTENIFEERTYEEYEFATLREMSRAYIKIQDGCNNFCSYCKIPFGRGKSRSRSLESICKEIEVLTKEGFKEFIIIGINLGAYGEDLDSDINLETLLETVVKLEGVERVRIGSMYPDKISDRFIEIMRENSNKLMPHLHISLQSCDNTVLERMRRNYGAELIQERLLKLRENVENMEYTADVIVGFPGETDEMFNNTYEVIKSIGFSDLHVFQYSDREKTLANTFTDKIDGNVKKKRAEVLETLRKEMGKERREKYIGKELEVLVEEIKEDGCSYGYSQNYLRVKTLEATAGVNELVKVEISNLEKELLIGNEKGKRV</sequence>
<keyword evidence="5" id="KW-0963">Cytoplasm</keyword>
<dbReference type="SMART" id="SM00729">
    <property type="entry name" value="Elp3"/>
    <property type="match status" value="1"/>
</dbReference>
<dbReference type="NCBIfam" id="TIGR01579">
    <property type="entry name" value="MiaB-like-C"/>
    <property type="match status" value="1"/>
</dbReference>
<dbReference type="PROSITE" id="PS51918">
    <property type="entry name" value="RADICAL_SAM"/>
    <property type="match status" value="1"/>
</dbReference>
<comment type="catalytic activity">
    <reaction evidence="13">
        <text>N(6)-L-threonylcarbamoyladenosine(37) in tRNA + (sulfur carrier)-SH + AH2 + 2 S-adenosyl-L-methionine = 2-methylsulfanyl-N(6)-L-threonylcarbamoyladenosine(37) in tRNA + (sulfur carrier)-H + 5'-deoxyadenosine + L-methionine + A + S-adenosyl-L-homocysteine + 2 H(+)</text>
        <dbReference type="Rhea" id="RHEA:37075"/>
        <dbReference type="Rhea" id="RHEA-COMP:10163"/>
        <dbReference type="Rhea" id="RHEA-COMP:11092"/>
        <dbReference type="Rhea" id="RHEA-COMP:14737"/>
        <dbReference type="Rhea" id="RHEA-COMP:14739"/>
        <dbReference type="ChEBI" id="CHEBI:13193"/>
        <dbReference type="ChEBI" id="CHEBI:15378"/>
        <dbReference type="ChEBI" id="CHEBI:17319"/>
        <dbReference type="ChEBI" id="CHEBI:17499"/>
        <dbReference type="ChEBI" id="CHEBI:29917"/>
        <dbReference type="ChEBI" id="CHEBI:57844"/>
        <dbReference type="ChEBI" id="CHEBI:57856"/>
        <dbReference type="ChEBI" id="CHEBI:59789"/>
        <dbReference type="ChEBI" id="CHEBI:64428"/>
        <dbReference type="ChEBI" id="CHEBI:74418"/>
        <dbReference type="ChEBI" id="CHEBI:74420"/>
        <dbReference type="EC" id="2.8.4.5"/>
    </reaction>
</comment>
<dbReference type="PANTHER" id="PTHR43837">
    <property type="entry name" value="RIBOSOMAL PROTEIN S12 METHYLTHIOTRANSFERASE RIMO"/>
    <property type="match status" value="1"/>
</dbReference>
<dbReference type="Gene3D" id="3.40.50.12160">
    <property type="entry name" value="Methylthiotransferase, N-terminal domain"/>
    <property type="match status" value="1"/>
</dbReference>
<dbReference type="Pfam" id="PF04055">
    <property type="entry name" value="Radical_SAM"/>
    <property type="match status" value="1"/>
</dbReference>
<dbReference type="PROSITE" id="PS01278">
    <property type="entry name" value="MTTASE_RADICAL"/>
    <property type="match status" value="1"/>
</dbReference>
<evidence type="ECO:0000256" key="8">
    <source>
        <dbReference type="ARBA" id="ARBA00022694"/>
    </source>
</evidence>
<gene>
    <name evidence="19" type="ORF">HMPREF0202_00738</name>
</gene>
<evidence type="ECO:0000259" key="17">
    <source>
        <dbReference type="PROSITE" id="PS51449"/>
    </source>
</evidence>
<evidence type="ECO:0000256" key="4">
    <source>
        <dbReference type="ARBA" id="ARBA00022485"/>
    </source>
</evidence>
<evidence type="ECO:0000256" key="5">
    <source>
        <dbReference type="ARBA" id="ARBA00022490"/>
    </source>
</evidence>
<evidence type="ECO:0000256" key="12">
    <source>
        <dbReference type="ARBA" id="ARBA00031213"/>
    </source>
</evidence>
<reference evidence="19 20" key="1">
    <citation type="submission" date="2013-08" db="EMBL/GenBank/DDBJ databases">
        <authorList>
            <person name="Weinstock G."/>
            <person name="Sodergren E."/>
            <person name="Wylie T."/>
            <person name="Fulton L."/>
            <person name="Fulton R."/>
            <person name="Fronick C."/>
            <person name="O'Laughlin M."/>
            <person name="Godfrey J."/>
            <person name="Miner T."/>
            <person name="Herter B."/>
            <person name="Appelbaum E."/>
            <person name="Cordes M."/>
            <person name="Lek S."/>
            <person name="Wollam A."/>
            <person name="Pepin K.H."/>
            <person name="Palsikar V.B."/>
            <person name="Mitreva M."/>
            <person name="Wilson R.K."/>
        </authorList>
    </citation>
    <scope>NUCLEOTIDE SEQUENCE [LARGE SCALE GENOMIC DNA]</scope>
    <source>
        <strain evidence="19 20">ATCC BAA-474</strain>
    </source>
</reference>
<comment type="caution">
    <text evidence="19">The sequence shown here is derived from an EMBL/GenBank/DDBJ whole genome shotgun (WGS) entry which is preliminary data.</text>
</comment>
<dbReference type="RefSeq" id="WP_023050284.1">
    <property type="nucleotide sequence ID" value="NZ_CP173065.2"/>
</dbReference>
<dbReference type="InterPro" id="IPR005840">
    <property type="entry name" value="Ribosomal_uS12_MeSTrfase_RimO"/>
</dbReference>
<keyword evidence="20" id="KW-1185">Reference proteome</keyword>
<dbReference type="InterPro" id="IPR038135">
    <property type="entry name" value="Methylthiotransferase_N_sf"/>
</dbReference>
<evidence type="ECO:0000256" key="11">
    <source>
        <dbReference type="ARBA" id="ARBA00023014"/>
    </source>
</evidence>
<proteinExistence type="inferred from homology"/>
<name>U7VCZ9_9FUSO</name>
<evidence type="ECO:0000313" key="20">
    <source>
        <dbReference type="Proteomes" id="UP000017081"/>
    </source>
</evidence>
<dbReference type="PATRIC" id="fig|1319815.3.peg.707"/>
<dbReference type="FunFam" id="3.80.30.20:FF:000001">
    <property type="entry name" value="tRNA-2-methylthio-N(6)-dimethylallyladenosine synthase 2"/>
    <property type="match status" value="1"/>
</dbReference>
<dbReference type="GO" id="GO:0035598">
    <property type="term" value="F:tRNA (N(6)-L-threonylcarbamoyladenosine(37)-C(2))-methylthiotransferase activity"/>
    <property type="evidence" value="ECO:0007669"/>
    <property type="project" value="UniProtKB-EC"/>
</dbReference>
<keyword evidence="9" id="KW-0479">Metal-binding</keyword>
<protein>
    <recommendedName>
        <fullName evidence="15">Threonylcarbamoyladenosine tRNA methylthiotransferase MtaB</fullName>
        <ecNumber evidence="3">2.8.4.5</ecNumber>
    </recommendedName>
    <alternativeName>
        <fullName evidence="12">tRNA-t(6)A37 methylthiotransferase</fullName>
    </alternativeName>
</protein>
<evidence type="ECO:0000256" key="14">
    <source>
        <dbReference type="ARBA" id="ARBA00061574"/>
    </source>
</evidence>
<comment type="similarity">
    <text evidence="14">Belongs to the methylthiotransferase family. MtaB subfamily.</text>
</comment>
<keyword evidence="4" id="KW-0004">4Fe-4S</keyword>
<organism evidence="19 20">
    <name type="scientific">Cetobacterium somerae ATCC BAA-474</name>
    <dbReference type="NCBI Taxonomy" id="1319815"/>
    <lineage>
        <taxon>Bacteria</taxon>
        <taxon>Fusobacteriati</taxon>
        <taxon>Fusobacteriota</taxon>
        <taxon>Fusobacteriia</taxon>
        <taxon>Fusobacteriales</taxon>
        <taxon>Fusobacteriaceae</taxon>
        <taxon>Cetobacterium</taxon>
    </lineage>
</organism>
<dbReference type="GO" id="GO:0005829">
    <property type="term" value="C:cytosol"/>
    <property type="evidence" value="ECO:0007669"/>
    <property type="project" value="TreeGrafter"/>
</dbReference>
<evidence type="ECO:0000256" key="6">
    <source>
        <dbReference type="ARBA" id="ARBA00022679"/>
    </source>
</evidence>
<evidence type="ECO:0000259" key="16">
    <source>
        <dbReference type="PROSITE" id="PS50926"/>
    </source>
</evidence>
<accession>U7VCZ9</accession>
<dbReference type="InterPro" id="IPR013848">
    <property type="entry name" value="Methylthiotransferase_N"/>
</dbReference>
<evidence type="ECO:0000259" key="18">
    <source>
        <dbReference type="PROSITE" id="PS51918"/>
    </source>
</evidence>
<dbReference type="Gene3D" id="3.80.30.20">
    <property type="entry name" value="tm_1862 like domain"/>
    <property type="match status" value="1"/>
</dbReference>
<dbReference type="InterPro" id="IPR058240">
    <property type="entry name" value="rSAM_sf"/>
</dbReference>
<dbReference type="CDD" id="cd01335">
    <property type="entry name" value="Radical_SAM"/>
    <property type="match status" value="1"/>
</dbReference>
<dbReference type="HOGENOM" id="CLU_018697_1_0_0"/>
<dbReference type="InterPro" id="IPR023404">
    <property type="entry name" value="rSAM_horseshoe"/>
</dbReference>
<keyword evidence="7" id="KW-0949">S-adenosyl-L-methionine</keyword>
<dbReference type="GO" id="GO:0051539">
    <property type="term" value="F:4 iron, 4 sulfur cluster binding"/>
    <property type="evidence" value="ECO:0007669"/>
    <property type="project" value="UniProtKB-KW"/>
</dbReference>
<dbReference type="SFLD" id="SFLDG01082">
    <property type="entry name" value="B12-binding_domain_containing"/>
    <property type="match status" value="1"/>
</dbReference>
<keyword evidence="10" id="KW-0408">Iron</keyword>
<dbReference type="EMBL" id="AXZF01000028">
    <property type="protein sequence ID" value="ERT69376.1"/>
    <property type="molecule type" value="Genomic_DNA"/>
</dbReference>
<dbReference type="GO" id="GO:0046872">
    <property type="term" value="F:metal ion binding"/>
    <property type="evidence" value="ECO:0007669"/>
    <property type="project" value="UniProtKB-KW"/>
</dbReference>
<dbReference type="NCBIfam" id="TIGR00089">
    <property type="entry name" value="MiaB/RimO family radical SAM methylthiotransferase"/>
    <property type="match status" value="1"/>
</dbReference>
<dbReference type="InterPro" id="IPR006467">
    <property type="entry name" value="MiaB-like_bact"/>
</dbReference>
<evidence type="ECO:0000256" key="9">
    <source>
        <dbReference type="ARBA" id="ARBA00022723"/>
    </source>
</evidence>
<dbReference type="Proteomes" id="UP000017081">
    <property type="component" value="Unassembled WGS sequence"/>
</dbReference>
<dbReference type="InterPro" id="IPR006638">
    <property type="entry name" value="Elp3/MiaA/NifB-like_rSAM"/>
</dbReference>
<dbReference type="eggNOG" id="COG0621">
    <property type="taxonomic scope" value="Bacteria"/>
</dbReference>